<dbReference type="OMA" id="MHERDRQ"/>
<evidence type="ECO:0008006" key="4">
    <source>
        <dbReference type="Google" id="ProtNLM"/>
    </source>
</evidence>
<dbReference type="PhylomeDB" id="A0A0D2U1Y4"/>
<dbReference type="InParanoid" id="A0A0D2U1Y4"/>
<dbReference type="AlphaFoldDB" id="A0A0D2U1Y4"/>
<dbReference type="InterPro" id="IPR032704">
    <property type="entry name" value="Cms1"/>
</dbReference>
<feature type="compositionally biased region" description="Low complexity" evidence="1">
    <location>
        <begin position="63"/>
        <end position="79"/>
    </location>
</feature>
<dbReference type="eggNOG" id="KOG3089">
    <property type="taxonomic scope" value="Eukaryota"/>
</dbReference>
<dbReference type="Gene3D" id="3.40.50.300">
    <property type="entry name" value="P-loop containing nucleotide triphosphate hydrolases"/>
    <property type="match status" value="1"/>
</dbReference>
<protein>
    <recommendedName>
        <fullName evidence="4">Protein CMS1</fullName>
    </recommendedName>
</protein>
<keyword evidence="3" id="KW-1185">Reference proteome</keyword>
<evidence type="ECO:0000256" key="1">
    <source>
        <dbReference type="SAM" id="MobiDB-lite"/>
    </source>
</evidence>
<dbReference type="RefSeq" id="XP_004365607.1">
    <property type="nucleotide sequence ID" value="XM_004365550.2"/>
</dbReference>
<evidence type="ECO:0000313" key="2">
    <source>
        <dbReference type="EMBL" id="KJE89221.1"/>
    </source>
</evidence>
<feature type="region of interest" description="Disordered" evidence="1">
    <location>
        <begin position="139"/>
        <end position="159"/>
    </location>
</feature>
<name>A0A0D2U1Y4_CAPO3</name>
<reference evidence="3" key="1">
    <citation type="submission" date="2011-02" db="EMBL/GenBank/DDBJ databases">
        <title>The Genome Sequence of Capsaspora owczarzaki ATCC 30864.</title>
        <authorList>
            <person name="Russ C."/>
            <person name="Cuomo C."/>
            <person name="Burger G."/>
            <person name="Gray M.W."/>
            <person name="Holland P.W.H."/>
            <person name="King N."/>
            <person name="Lang F.B.F."/>
            <person name="Roger A.J."/>
            <person name="Ruiz-Trillo I."/>
            <person name="Young S.K."/>
            <person name="Zeng Q."/>
            <person name="Gargeya S."/>
            <person name="Alvarado L."/>
            <person name="Berlin A."/>
            <person name="Chapman S.B."/>
            <person name="Chen Z."/>
            <person name="Freedman E."/>
            <person name="Gellesch M."/>
            <person name="Goldberg J."/>
            <person name="Griggs A."/>
            <person name="Gujja S."/>
            <person name="Heilman E."/>
            <person name="Heiman D."/>
            <person name="Howarth C."/>
            <person name="Mehta T."/>
            <person name="Neiman D."/>
            <person name="Pearson M."/>
            <person name="Roberts A."/>
            <person name="Saif S."/>
            <person name="Shea T."/>
            <person name="Shenoy N."/>
            <person name="Sisk P."/>
            <person name="Stolte C."/>
            <person name="Sykes S."/>
            <person name="White J."/>
            <person name="Yandava C."/>
            <person name="Haas B."/>
            <person name="Nusbaum C."/>
            <person name="Birren B."/>
        </authorList>
    </citation>
    <scope>NUCLEOTIDE SEQUENCE</scope>
    <source>
        <strain evidence="3">ATCC 30864</strain>
    </source>
</reference>
<dbReference type="EMBL" id="KE346360">
    <property type="protein sequence ID" value="KJE89221.1"/>
    <property type="molecule type" value="Genomic_DNA"/>
</dbReference>
<accession>A0A0D2U1Y4</accession>
<feature type="compositionally biased region" description="Basic residues" evidence="1">
    <location>
        <begin position="139"/>
        <end position="149"/>
    </location>
</feature>
<gene>
    <name evidence="2" type="ORF">CAOG_000736</name>
</gene>
<organism evidence="2 3">
    <name type="scientific">Capsaspora owczarzaki (strain ATCC 30864)</name>
    <dbReference type="NCBI Taxonomy" id="595528"/>
    <lineage>
        <taxon>Eukaryota</taxon>
        <taxon>Filasterea</taxon>
        <taxon>Capsaspora</taxon>
    </lineage>
</organism>
<sequence length="365" mass="41060">MKKQQQRADDLDDDYLLEPITDDVLGRDDDTAAETPVRASTKRSAKQADDEDAGDDRSHHQQSKQNKAQAKGKGAQSAAEQSRKKPRVDDGEQLEDAADDQADDDDDDDDEQRLATPKPADGHSYTPEELLALKRARRKRQNLKQKAKLKMRDASKDAMLQNESKSQAAVFMSELGNAYQNKLSGLELEEAQVDSTHFVDYESFKEPHTLANMCSFVKHIVPHWGAFFAVSEKQKAKVPFGAPRALILVPSALRAAEVIRSLEELGKLCKIGKLFAKHFKVDEQIEYLTKNHMRLAVGTPNRVSKLVEQGSLNFSQLEYVIVDCERNSKNQSIFQLDGVNKDLFDFIRSDCLSRVKKGRVKLALF</sequence>
<feature type="region of interest" description="Disordered" evidence="1">
    <location>
        <begin position="1"/>
        <end position="127"/>
    </location>
</feature>
<dbReference type="STRING" id="595528.A0A0D2U1Y4"/>
<dbReference type="OrthoDB" id="1929311at2759"/>
<feature type="compositionally biased region" description="Basic and acidic residues" evidence="1">
    <location>
        <begin position="81"/>
        <end position="90"/>
    </location>
</feature>
<feature type="compositionally biased region" description="Acidic residues" evidence="1">
    <location>
        <begin position="91"/>
        <end position="111"/>
    </location>
</feature>
<dbReference type="GO" id="GO:0030686">
    <property type="term" value="C:90S preribosome"/>
    <property type="evidence" value="ECO:0007669"/>
    <property type="project" value="TreeGrafter"/>
</dbReference>
<dbReference type="Pfam" id="PF14617">
    <property type="entry name" value="CMS1"/>
    <property type="match status" value="1"/>
</dbReference>
<evidence type="ECO:0000313" key="3">
    <source>
        <dbReference type="Proteomes" id="UP000008743"/>
    </source>
</evidence>
<dbReference type="PANTHER" id="PTHR24030">
    <property type="entry name" value="PROTEIN CMSS1"/>
    <property type="match status" value="1"/>
</dbReference>
<proteinExistence type="predicted"/>
<dbReference type="SUPFAM" id="SSF52540">
    <property type="entry name" value="P-loop containing nucleoside triphosphate hydrolases"/>
    <property type="match status" value="1"/>
</dbReference>
<dbReference type="FunCoup" id="A0A0D2U1Y4">
    <property type="interactions" value="86"/>
</dbReference>
<dbReference type="PANTHER" id="PTHR24030:SF0">
    <property type="entry name" value="PROTEIN CMSS1"/>
    <property type="match status" value="1"/>
</dbReference>
<dbReference type="Proteomes" id="UP000008743">
    <property type="component" value="Unassembled WGS sequence"/>
</dbReference>
<dbReference type="GO" id="GO:0005634">
    <property type="term" value="C:nucleus"/>
    <property type="evidence" value="ECO:0007669"/>
    <property type="project" value="TreeGrafter"/>
</dbReference>
<dbReference type="InterPro" id="IPR027417">
    <property type="entry name" value="P-loop_NTPase"/>
</dbReference>